<dbReference type="InterPro" id="IPR006860">
    <property type="entry name" value="FecR"/>
</dbReference>
<evidence type="ECO:0000313" key="5">
    <source>
        <dbReference type="Proteomes" id="UP000236725"/>
    </source>
</evidence>
<evidence type="ECO:0000313" key="4">
    <source>
        <dbReference type="EMBL" id="SEF89511.1"/>
    </source>
</evidence>
<protein>
    <submittedName>
        <fullName evidence="4">FecR family protein</fullName>
    </submittedName>
</protein>
<dbReference type="FunFam" id="2.60.120.1440:FF:000001">
    <property type="entry name" value="Putative anti-sigma factor"/>
    <property type="match status" value="1"/>
</dbReference>
<evidence type="ECO:0000259" key="2">
    <source>
        <dbReference type="Pfam" id="PF04773"/>
    </source>
</evidence>
<dbReference type="AlphaFoldDB" id="A0A8G2BWJ1"/>
<dbReference type="InterPro" id="IPR032508">
    <property type="entry name" value="FecR_C"/>
</dbReference>
<reference evidence="4 5" key="1">
    <citation type="submission" date="2016-10" db="EMBL/GenBank/DDBJ databases">
        <authorList>
            <person name="Varghese N."/>
            <person name="Submissions S."/>
        </authorList>
    </citation>
    <scope>NUCLEOTIDE SEQUENCE [LARGE SCALE GENOMIC DNA]</scope>
    <source>
        <strain evidence="4 5">DSM 29073</strain>
    </source>
</reference>
<dbReference type="PANTHER" id="PTHR30273">
    <property type="entry name" value="PERIPLASMIC SIGNAL SENSOR AND SIGMA FACTOR ACTIVATOR FECR-RELATED"/>
    <property type="match status" value="1"/>
</dbReference>
<gene>
    <name evidence="4" type="ORF">SAMN05444001_10921</name>
</gene>
<evidence type="ECO:0000256" key="1">
    <source>
        <dbReference type="SAM" id="Phobius"/>
    </source>
</evidence>
<keyword evidence="1" id="KW-0812">Transmembrane</keyword>
<dbReference type="EMBL" id="FNVS01000009">
    <property type="protein sequence ID" value="SEF89511.1"/>
    <property type="molecule type" value="Genomic_DNA"/>
</dbReference>
<name>A0A8G2BWJ1_9BACT</name>
<feature type="domain" description="FecR protein" evidence="2">
    <location>
        <begin position="121"/>
        <end position="213"/>
    </location>
</feature>
<evidence type="ECO:0000259" key="3">
    <source>
        <dbReference type="Pfam" id="PF16344"/>
    </source>
</evidence>
<comment type="caution">
    <text evidence="4">The sequence shown here is derived from an EMBL/GenBank/DDBJ whole genome shotgun (WGS) entry which is preliminary data.</text>
</comment>
<accession>A0A8G2BWJ1</accession>
<dbReference type="RefSeq" id="WP_103983385.1">
    <property type="nucleotide sequence ID" value="NZ_FNVS01000009.1"/>
</dbReference>
<dbReference type="PANTHER" id="PTHR30273:SF2">
    <property type="entry name" value="PROTEIN FECR"/>
    <property type="match status" value="1"/>
</dbReference>
<feature type="domain" description="Protein FecR C-terminal" evidence="3">
    <location>
        <begin position="259"/>
        <end position="319"/>
    </location>
</feature>
<dbReference type="Pfam" id="PF04773">
    <property type="entry name" value="FecR"/>
    <property type="match status" value="1"/>
</dbReference>
<dbReference type="Gene3D" id="2.60.120.1440">
    <property type="match status" value="1"/>
</dbReference>
<keyword evidence="1" id="KW-1133">Transmembrane helix</keyword>
<dbReference type="Gene3D" id="3.55.50.30">
    <property type="match status" value="1"/>
</dbReference>
<dbReference type="InterPro" id="IPR012373">
    <property type="entry name" value="Ferrdict_sens_TM"/>
</dbReference>
<dbReference type="GO" id="GO:0016989">
    <property type="term" value="F:sigma factor antagonist activity"/>
    <property type="evidence" value="ECO:0007669"/>
    <property type="project" value="TreeGrafter"/>
</dbReference>
<keyword evidence="1" id="KW-0472">Membrane</keyword>
<dbReference type="PIRSF" id="PIRSF018266">
    <property type="entry name" value="FecR"/>
    <property type="match status" value="1"/>
</dbReference>
<keyword evidence="5" id="KW-1185">Reference proteome</keyword>
<sequence>MEQSEKQIEELVIAYLSGVATPEEITMLAAWVKKNPENKRHYEQLQNLWQLSNPQFLVTDDDLEKAHAKVMGKLSLQPWYLTLYKYWQQVAAVLLLPLLILSAYFYFRNDAGKNYVAYQKITVPFGTYSQINLPDGSVAWLNAGSTLKFPTVFKKGERSVFLSGEAFFEVESDKENPFIVATDLLKVKATGTAFNVEAYKKEPVAVTMVRGKVHVQLNNEADKVSLKPGERLLYGDVNKSFEITETDPYKWYAWKDGNLIFRDDSLSYILKKIGQIYNVDITIRDPEIGMQPYRVTFEKESLPVILELMKLTAPIDYKVYEPRKSSDNRYNKTHIEFYSVKRKP</sequence>
<dbReference type="Proteomes" id="UP000236725">
    <property type="component" value="Unassembled WGS sequence"/>
</dbReference>
<proteinExistence type="predicted"/>
<organism evidence="4 5">
    <name type="scientific">Parabacteroides chinchillae</name>
    <dbReference type="NCBI Taxonomy" id="871327"/>
    <lineage>
        <taxon>Bacteria</taxon>
        <taxon>Pseudomonadati</taxon>
        <taxon>Bacteroidota</taxon>
        <taxon>Bacteroidia</taxon>
        <taxon>Bacteroidales</taxon>
        <taxon>Tannerellaceae</taxon>
        <taxon>Parabacteroides</taxon>
    </lineage>
</organism>
<dbReference type="Pfam" id="PF16344">
    <property type="entry name" value="FecR_C"/>
    <property type="match status" value="1"/>
</dbReference>
<feature type="transmembrane region" description="Helical" evidence="1">
    <location>
        <begin position="86"/>
        <end position="107"/>
    </location>
</feature>